<organism evidence="1 2">
    <name type="scientific">Cinnamomum micranthum f. kanehirae</name>
    <dbReference type="NCBI Taxonomy" id="337451"/>
    <lineage>
        <taxon>Eukaryota</taxon>
        <taxon>Viridiplantae</taxon>
        <taxon>Streptophyta</taxon>
        <taxon>Embryophyta</taxon>
        <taxon>Tracheophyta</taxon>
        <taxon>Spermatophyta</taxon>
        <taxon>Magnoliopsida</taxon>
        <taxon>Magnoliidae</taxon>
        <taxon>Laurales</taxon>
        <taxon>Lauraceae</taxon>
        <taxon>Cinnamomum</taxon>
    </lineage>
</organism>
<dbReference type="Proteomes" id="UP000283530">
    <property type="component" value="Unassembled WGS sequence"/>
</dbReference>
<evidence type="ECO:0000313" key="1">
    <source>
        <dbReference type="EMBL" id="RWR95336.1"/>
    </source>
</evidence>
<proteinExistence type="predicted"/>
<dbReference type="EMBL" id="QPKB01000011">
    <property type="protein sequence ID" value="RWR95336.1"/>
    <property type="molecule type" value="Genomic_DNA"/>
</dbReference>
<reference evidence="1 2" key="1">
    <citation type="journal article" date="2019" name="Nat. Plants">
        <title>Stout camphor tree genome fills gaps in understanding of flowering plant genome evolution.</title>
        <authorList>
            <person name="Chaw S.M."/>
            <person name="Liu Y.C."/>
            <person name="Wu Y.W."/>
            <person name="Wang H.Y."/>
            <person name="Lin C.I."/>
            <person name="Wu C.S."/>
            <person name="Ke H.M."/>
            <person name="Chang L.Y."/>
            <person name="Hsu C.Y."/>
            <person name="Yang H.T."/>
            <person name="Sudianto E."/>
            <person name="Hsu M.H."/>
            <person name="Wu K.P."/>
            <person name="Wang L.N."/>
            <person name="Leebens-Mack J.H."/>
            <person name="Tsai I.J."/>
        </authorList>
    </citation>
    <scope>NUCLEOTIDE SEQUENCE [LARGE SCALE GENOMIC DNA]</scope>
    <source>
        <strain evidence="2">cv. Chaw 1501</strain>
        <tissue evidence="1">Young leaves</tissue>
    </source>
</reference>
<keyword evidence="2" id="KW-1185">Reference proteome</keyword>
<name>A0A443PX28_9MAGN</name>
<accession>A0A443PX28</accession>
<dbReference type="AlphaFoldDB" id="A0A443PX28"/>
<protein>
    <submittedName>
        <fullName evidence="1">Uncharacterized protein</fullName>
    </submittedName>
</protein>
<sequence length="93" mass="10165">MAGRRSSLPPPSSLSSSMLISLGQRLGGLAVNLFLALPSFSLPFPSLLLNPPPSIFTLFLTPLNPAQRRHFSFKQKHCSLVFGQSEYSRHGGR</sequence>
<gene>
    <name evidence="1" type="ORF">CKAN_02467500</name>
</gene>
<comment type="caution">
    <text evidence="1">The sequence shown here is derived from an EMBL/GenBank/DDBJ whole genome shotgun (WGS) entry which is preliminary data.</text>
</comment>
<evidence type="ECO:0000313" key="2">
    <source>
        <dbReference type="Proteomes" id="UP000283530"/>
    </source>
</evidence>